<dbReference type="PANTHER" id="PTHR24248:SF125">
    <property type="entry name" value="DOPAMINE D2-LIKE RECEPTOR"/>
    <property type="match status" value="1"/>
</dbReference>
<evidence type="ECO:0000256" key="4">
    <source>
        <dbReference type="ARBA" id="ARBA00022989"/>
    </source>
</evidence>
<dbReference type="OrthoDB" id="5859976at2759"/>
<keyword evidence="7" id="KW-1015">Disulfide bond</keyword>
<dbReference type="AlphaFoldDB" id="A0A3M7P713"/>
<reference evidence="12 13" key="1">
    <citation type="journal article" date="2018" name="Sci. Rep.">
        <title>Genomic signatures of local adaptation to the degree of environmental predictability in rotifers.</title>
        <authorList>
            <person name="Franch-Gras L."/>
            <person name="Hahn C."/>
            <person name="Garcia-Roger E.M."/>
            <person name="Carmona M.J."/>
            <person name="Serra M."/>
            <person name="Gomez A."/>
        </authorList>
    </citation>
    <scope>NUCLEOTIDE SEQUENCE [LARGE SCALE GENOMIC DNA]</scope>
    <source>
        <strain evidence="12">HYR1</strain>
    </source>
</reference>
<keyword evidence="6 10" id="KW-0472">Membrane</keyword>
<comment type="subcellular location">
    <subcellularLocation>
        <location evidence="1">Cell membrane</location>
        <topology evidence="1">Multi-pass membrane protein</topology>
    </subcellularLocation>
</comment>
<dbReference type="Gene3D" id="1.20.1070.10">
    <property type="entry name" value="Rhodopsin 7-helix transmembrane proteins"/>
    <property type="match status" value="2"/>
</dbReference>
<evidence type="ECO:0000256" key="6">
    <source>
        <dbReference type="ARBA" id="ARBA00023136"/>
    </source>
</evidence>
<evidence type="ECO:0000256" key="8">
    <source>
        <dbReference type="ARBA" id="ARBA00023170"/>
    </source>
</evidence>
<dbReference type="PRINTS" id="PR00237">
    <property type="entry name" value="GPCRRHODOPSN"/>
</dbReference>
<dbReference type="STRING" id="10195.A0A3M7P713"/>
<dbReference type="PROSITE" id="PS50262">
    <property type="entry name" value="G_PROTEIN_RECEP_F1_2"/>
    <property type="match status" value="1"/>
</dbReference>
<feature type="transmembrane region" description="Helical" evidence="10">
    <location>
        <begin position="54"/>
        <end position="75"/>
    </location>
</feature>
<keyword evidence="9" id="KW-0807">Transducer</keyword>
<dbReference type="EMBL" id="REGN01012939">
    <property type="protein sequence ID" value="RMZ94590.1"/>
    <property type="molecule type" value="Genomic_DNA"/>
</dbReference>
<dbReference type="PANTHER" id="PTHR24248">
    <property type="entry name" value="ADRENERGIC RECEPTOR-RELATED G-PROTEIN COUPLED RECEPTOR"/>
    <property type="match status" value="1"/>
</dbReference>
<keyword evidence="4 10" id="KW-1133">Transmembrane helix</keyword>
<accession>A0A3M7P713</accession>
<proteinExistence type="predicted"/>
<evidence type="ECO:0000313" key="12">
    <source>
        <dbReference type="EMBL" id="RMZ94590.1"/>
    </source>
</evidence>
<evidence type="ECO:0000256" key="1">
    <source>
        <dbReference type="ARBA" id="ARBA00004651"/>
    </source>
</evidence>
<dbReference type="GO" id="GO:0004930">
    <property type="term" value="F:G protein-coupled receptor activity"/>
    <property type="evidence" value="ECO:0007669"/>
    <property type="project" value="UniProtKB-KW"/>
</dbReference>
<keyword evidence="2" id="KW-1003">Cell membrane</keyword>
<evidence type="ECO:0000256" key="3">
    <source>
        <dbReference type="ARBA" id="ARBA00022692"/>
    </source>
</evidence>
<evidence type="ECO:0000256" key="7">
    <source>
        <dbReference type="ARBA" id="ARBA00023157"/>
    </source>
</evidence>
<sequence length="464" mass="54468">MKVSSDTNSSIIKSTSYNWPVLTLSVFSIFGILGNILVCLTIKRDQDLQTKTNFYLFSLAFADLAVCLIINGFLISSFFKDILLCTASIYHLSTLSILRFIAIQYPLKSNRTTSYKITFFIIFLIWAVSILLSSLIIYLGYTDVRNVINFETRRCMLKNDKFIIYGSIICFVIPIFIMILMFLLMTRKLRQQISKLNKKDKKNREENKTEFRKKTKEFRLQPSSRQIKKFSRSFDQSPIFSARSLSTRNEKDFCSINTKRCHCVIQNYDVNQQKPGYKDYQLRRHAARSVMQSPSFKTSIGSIMSNQTSNLSQNSFQKQLTIESYTNKKKKRDSMYKGSIFFKNYEIKNVILSHIKQMDMQNEFKALQVLGIVFIAFLIAWLPYCLVNIIIAIYSINKKSTAYLQNFLGFLTYLGYFQSTFNPIIYTIFNRKFRNNFIQLLKCAKRNHRPNNYFISKNLIYYRN</sequence>
<dbReference type="SUPFAM" id="SSF81321">
    <property type="entry name" value="Family A G protein-coupled receptor-like"/>
    <property type="match status" value="1"/>
</dbReference>
<dbReference type="GO" id="GO:0045202">
    <property type="term" value="C:synapse"/>
    <property type="evidence" value="ECO:0007669"/>
    <property type="project" value="GOC"/>
</dbReference>
<evidence type="ECO:0000256" key="10">
    <source>
        <dbReference type="SAM" id="Phobius"/>
    </source>
</evidence>
<evidence type="ECO:0000256" key="2">
    <source>
        <dbReference type="ARBA" id="ARBA00022475"/>
    </source>
</evidence>
<keyword evidence="3 10" id="KW-0812">Transmembrane</keyword>
<keyword evidence="8 12" id="KW-0675">Receptor</keyword>
<evidence type="ECO:0000256" key="9">
    <source>
        <dbReference type="ARBA" id="ARBA00023224"/>
    </source>
</evidence>
<keyword evidence="13" id="KW-1185">Reference proteome</keyword>
<feature type="transmembrane region" description="Helical" evidence="10">
    <location>
        <begin position="366"/>
        <end position="395"/>
    </location>
</feature>
<dbReference type="InterPro" id="IPR000276">
    <property type="entry name" value="GPCR_Rhodpsn"/>
</dbReference>
<feature type="transmembrane region" description="Helical" evidence="10">
    <location>
        <begin position="119"/>
        <end position="142"/>
    </location>
</feature>
<dbReference type="InterPro" id="IPR017452">
    <property type="entry name" value="GPCR_Rhodpsn_7TM"/>
</dbReference>
<dbReference type="Pfam" id="PF00001">
    <property type="entry name" value="7tm_1"/>
    <property type="match status" value="1"/>
</dbReference>
<evidence type="ECO:0000256" key="5">
    <source>
        <dbReference type="ARBA" id="ARBA00023040"/>
    </source>
</evidence>
<keyword evidence="5" id="KW-0297">G-protein coupled receptor</keyword>
<dbReference type="SMART" id="SM01381">
    <property type="entry name" value="7TM_GPCR_Srsx"/>
    <property type="match status" value="1"/>
</dbReference>
<dbReference type="GO" id="GO:0005886">
    <property type="term" value="C:plasma membrane"/>
    <property type="evidence" value="ECO:0007669"/>
    <property type="project" value="UniProtKB-SubCell"/>
</dbReference>
<name>A0A3M7P713_BRAPC</name>
<evidence type="ECO:0000259" key="11">
    <source>
        <dbReference type="PROSITE" id="PS50262"/>
    </source>
</evidence>
<comment type="caution">
    <text evidence="12">The sequence shown here is derived from an EMBL/GenBank/DDBJ whole genome shotgun (WGS) entry which is preliminary data.</text>
</comment>
<dbReference type="GO" id="GO:0001591">
    <property type="term" value="F:dopamine neurotransmitter receptor activity, coupled via Gi/Go"/>
    <property type="evidence" value="ECO:0007669"/>
    <property type="project" value="TreeGrafter"/>
</dbReference>
<organism evidence="12 13">
    <name type="scientific">Brachionus plicatilis</name>
    <name type="common">Marine rotifer</name>
    <name type="synonym">Brachionus muelleri</name>
    <dbReference type="NCBI Taxonomy" id="10195"/>
    <lineage>
        <taxon>Eukaryota</taxon>
        <taxon>Metazoa</taxon>
        <taxon>Spiralia</taxon>
        <taxon>Gnathifera</taxon>
        <taxon>Rotifera</taxon>
        <taxon>Eurotatoria</taxon>
        <taxon>Monogononta</taxon>
        <taxon>Pseudotrocha</taxon>
        <taxon>Ploima</taxon>
        <taxon>Brachionidae</taxon>
        <taxon>Brachionus</taxon>
    </lineage>
</organism>
<feature type="transmembrane region" description="Helical" evidence="10">
    <location>
        <begin position="87"/>
        <end position="107"/>
    </location>
</feature>
<evidence type="ECO:0000313" key="13">
    <source>
        <dbReference type="Proteomes" id="UP000276133"/>
    </source>
</evidence>
<gene>
    <name evidence="12" type="ORF">BpHYR1_019677</name>
</gene>
<dbReference type="Proteomes" id="UP000276133">
    <property type="component" value="Unassembled WGS sequence"/>
</dbReference>
<feature type="transmembrane region" description="Helical" evidence="10">
    <location>
        <begin position="162"/>
        <end position="185"/>
    </location>
</feature>
<feature type="transmembrane region" description="Helical" evidence="10">
    <location>
        <begin position="407"/>
        <end position="429"/>
    </location>
</feature>
<protein>
    <submittedName>
        <fullName evidence="12">D(2) dopamine receptor A</fullName>
    </submittedName>
</protein>
<feature type="transmembrane region" description="Helical" evidence="10">
    <location>
        <begin position="20"/>
        <end position="42"/>
    </location>
</feature>
<feature type="domain" description="G-protein coupled receptors family 1 profile" evidence="11">
    <location>
        <begin position="34"/>
        <end position="426"/>
    </location>
</feature>